<dbReference type="Pfam" id="PF07992">
    <property type="entry name" value="Pyr_redox_2"/>
    <property type="match status" value="1"/>
</dbReference>
<dbReference type="GO" id="GO:0005737">
    <property type="term" value="C:cytoplasm"/>
    <property type="evidence" value="ECO:0007669"/>
    <property type="project" value="TreeGrafter"/>
</dbReference>
<comment type="caution">
    <text evidence="6">The sequence shown here is derived from an EMBL/GenBank/DDBJ whole genome shotgun (WGS) entry which is preliminary data.</text>
</comment>
<accession>A0A179V7V1</accession>
<dbReference type="RefSeq" id="WP_064630826.1">
    <property type="nucleotide sequence ID" value="NZ_LQYE01000027.1"/>
</dbReference>
<dbReference type="PANTHER" id="PTHR43735:SF3">
    <property type="entry name" value="FERROPTOSIS SUPPRESSOR PROTEIN 1"/>
    <property type="match status" value="1"/>
</dbReference>
<evidence type="ECO:0000256" key="4">
    <source>
        <dbReference type="ARBA" id="ARBA00023002"/>
    </source>
</evidence>
<dbReference type="GO" id="GO:0004174">
    <property type="term" value="F:electron-transferring-flavoprotein dehydrogenase activity"/>
    <property type="evidence" value="ECO:0007669"/>
    <property type="project" value="TreeGrafter"/>
</dbReference>
<dbReference type="Proteomes" id="UP000186919">
    <property type="component" value="Unassembled WGS sequence"/>
</dbReference>
<organism evidence="6 7">
    <name type="scientific">Mycobacteroides immunogenum</name>
    <dbReference type="NCBI Taxonomy" id="83262"/>
    <lineage>
        <taxon>Bacteria</taxon>
        <taxon>Bacillati</taxon>
        <taxon>Actinomycetota</taxon>
        <taxon>Actinomycetes</taxon>
        <taxon>Mycobacteriales</taxon>
        <taxon>Mycobacteriaceae</taxon>
        <taxon>Mycobacteroides</taxon>
    </lineage>
</organism>
<evidence type="ECO:0000256" key="1">
    <source>
        <dbReference type="ARBA" id="ARBA00006442"/>
    </source>
</evidence>
<gene>
    <name evidence="6" type="ORF">AWB85_08955</name>
</gene>
<feature type="domain" description="FAD/NAD(P)-binding" evidence="5">
    <location>
        <begin position="5"/>
        <end position="288"/>
    </location>
</feature>
<keyword evidence="2" id="KW-0285">Flavoprotein</keyword>
<dbReference type="InterPro" id="IPR023753">
    <property type="entry name" value="FAD/NAD-binding_dom"/>
</dbReference>
<dbReference type="AlphaFoldDB" id="A0A179V7V1"/>
<evidence type="ECO:0000313" key="6">
    <source>
        <dbReference type="EMBL" id="OAT67989.1"/>
    </source>
</evidence>
<evidence type="ECO:0000313" key="7">
    <source>
        <dbReference type="Proteomes" id="UP000186919"/>
    </source>
</evidence>
<sequence>MSRRRIVVAGLGDSGLLTAIRLARNNDVVGISVKPGLVSGQELGVRLSRPERWAQNYWISFDRFRALDRVRTAHAALTGLDLSARTVFARQPDGSPLIEPYDTLIISTGVSNGFWRQPNLQSSTDVASDLYEAHQRLASAGSVIIIGGGAAAVSSAANVALRWPGHTVDLYFPGERPLTHHAPKVWDRICKRLNELRVGLHPRHRALIPDGFACDRITDQPVAWCSGQPPTSADAVIWAIGRVRPNTDWLPPALLDERGFVRVTPQLQVPDHPDVFAVGDVAATDPLRTSARNRADRLVAHNVRAAASGRPLRSYRPPQHRWGSVLGVQPNGLEVFTPAGQAFRFPAWSIERVLQPWIVRRGIYHGIRDSQEFPPRPETPKLPRKD</sequence>
<reference evidence="6 7" key="1">
    <citation type="submission" date="2016-01" db="EMBL/GenBank/DDBJ databases">
        <title>Mycobacterium immunogenum strain CD11_6 genome sequencing and assembly.</title>
        <authorList>
            <person name="Kaur G."/>
            <person name="Nair G.R."/>
            <person name="Mayilraj S."/>
        </authorList>
    </citation>
    <scope>NUCLEOTIDE SEQUENCE [LARGE SCALE GENOMIC DNA]</scope>
    <source>
        <strain evidence="6 7">CD11-6</strain>
    </source>
</reference>
<name>A0A179V7V1_9MYCO</name>
<evidence type="ECO:0000256" key="2">
    <source>
        <dbReference type="ARBA" id="ARBA00022630"/>
    </source>
</evidence>
<dbReference type="InterPro" id="IPR036188">
    <property type="entry name" value="FAD/NAD-bd_sf"/>
</dbReference>
<dbReference type="PRINTS" id="PR00469">
    <property type="entry name" value="PNDRDTASEII"/>
</dbReference>
<keyword evidence="4" id="KW-0560">Oxidoreductase</keyword>
<proteinExistence type="inferred from homology"/>
<evidence type="ECO:0000256" key="3">
    <source>
        <dbReference type="ARBA" id="ARBA00022827"/>
    </source>
</evidence>
<evidence type="ECO:0000259" key="5">
    <source>
        <dbReference type="Pfam" id="PF07992"/>
    </source>
</evidence>
<dbReference type="GO" id="GO:0050660">
    <property type="term" value="F:flavin adenine dinucleotide binding"/>
    <property type="evidence" value="ECO:0007669"/>
    <property type="project" value="TreeGrafter"/>
</dbReference>
<dbReference type="PANTHER" id="PTHR43735">
    <property type="entry name" value="APOPTOSIS-INDUCING FACTOR 1"/>
    <property type="match status" value="1"/>
</dbReference>
<dbReference type="EMBL" id="LQYE01000027">
    <property type="protein sequence ID" value="OAT67989.1"/>
    <property type="molecule type" value="Genomic_DNA"/>
</dbReference>
<keyword evidence="3" id="KW-0274">FAD</keyword>
<comment type="similarity">
    <text evidence="1">Belongs to the FAD-dependent oxidoreductase family.</text>
</comment>
<dbReference type="SUPFAM" id="SSF51905">
    <property type="entry name" value="FAD/NAD(P)-binding domain"/>
    <property type="match status" value="2"/>
</dbReference>
<dbReference type="PRINTS" id="PR00368">
    <property type="entry name" value="FADPNR"/>
</dbReference>
<dbReference type="Gene3D" id="3.50.50.100">
    <property type="match status" value="1"/>
</dbReference>
<protein>
    <submittedName>
        <fullName evidence="6">Pyridine nucleotide-disulfide oxidoreductase</fullName>
    </submittedName>
</protein>